<feature type="compositionally biased region" description="Basic and acidic residues" evidence="1">
    <location>
        <begin position="352"/>
        <end position="363"/>
    </location>
</feature>
<feature type="compositionally biased region" description="Polar residues" evidence="1">
    <location>
        <begin position="424"/>
        <end position="433"/>
    </location>
</feature>
<feature type="region of interest" description="Disordered" evidence="1">
    <location>
        <begin position="424"/>
        <end position="455"/>
    </location>
</feature>
<dbReference type="InterPro" id="IPR041677">
    <property type="entry name" value="DNA2/NAM7_AAA_11"/>
</dbReference>
<dbReference type="InterPro" id="IPR045055">
    <property type="entry name" value="DNA2/NAM7-like"/>
</dbReference>
<feature type="domain" description="FHA" evidence="2">
    <location>
        <begin position="23"/>
        <end position="73"/>
    </location>
</feature>
<dbReference type="Pfam" id="PF13087">
    <property type="entry name" value="AAA_12"/>
    <property type="match status" value="1"/>
</dbReference>
<dbReference type="CDD" id="cd18808">
    <property type="entry name" value="SF1_C_Upf1"/>
    <property type="match status" value="1"/>
</dbReference>
<evidence type="ECO:0000313" key="4">
    <source>
        <dbReference type="Proteomes" id="UP001652700"/>
    </source>
</evidence>
<reference evidence="3" key="1">
    <citation type="submission" date="2025-05" db="UniProtKB">
        <authorList>
            <consortium name="EnsemblMetazoa"/>
        </authorList>
    </citation>
    <scope>IDENTIFICATION</scope>
</reference>
<sequence length="1189" mass="135416">MAVSWKLENTKTKEVVDIEKSVFKIGRHQGADLKSESVTLSREHAEILQTEDGFLYVKDNGTINGTYINEQRISPLRNVPLKHGDNIVFGVFSLMKKPNFRGPYLTYRVIKESVEDKIADYTMNDDDIAIIISDDEDDDLSKSQIFHISERIKSEPIFSDQFLDPYIDIKEEVKEMDYCSQFYQKVDLTEKDHFDSTSDLLQLLESGTANSREAVTDKNIEQNISDKSDESIEQNIFDKCEKELRVVLASLPVPEEEVIDLDVTPNKEQTLNASESVLGEYAQVNGDEQKNNKKLHVVLERGAKVNTDEQKADKNLHVVLEKITAPKQIKPPLVEPHFEESPRNRRKTLKRKSLDDSKEEPFKKPNNNTSLEIAETSMRETRKQRLREIADKAEKKTPSPKSIKGIAKVKLSESRGAFLIQSNTVPASTNVGKSSKDPRLNKPESKPVNNTTTRKPLETKVNNRLPPVTQNISLPGKEKVGLIYQISNRNAAVAIPTNVRRHYDLSDDINVMLYWNVTWILEQSKGIRSPPVTDNKPAVRIPSTFRNIQHYLDVMKPCILLEAWQYIFQSTFRNDEGKQNIPYHYVRVEHTRRCEKTVTFDCVSENTSFRPDDLCVVNFCVSINGSRHSKDNFGYITNVHNRDKLMKFSIVLKPPSGPLVGNKLTVKVIANIANILRQFRTLRYLEQSPLLNYILEPERLSTLMPIHGRITRKEFSLNSIQQKTCAEASELALGNRPGIYLIHGPPGTGKSSVIVSIVFEIIFKAMQRNESPNLLVTAPSNAAINALIEKLSEARSKLNDNDRRHIKLIRVGPETSMSEVAKRYSLREFTRKNILSSNKNALHQKYSHVAHQIDVNTFLKQELGDQYDYIIRNTEETLLSNANIICTTLNSSVSYILTNRRSNVKYTACIIDEATQCTEIECLFPIMLNVDKFILVGDPQQLPAVICNKEAQDVGFGKSLFTRIYENFVNNRDNSPMKMLCEQYRMNPAICDYPNRKFYDGALKSSPICTNPIQPHLKPYLVFNLMNPATSYNKSSEYENSNELDVVSCILKALNTHVVSTCKYSVGIITPYRAQVVLISRCIKEMKMNDNVSVNVNTVDSFQGTEDDIIIISCVRFSQNCFLANEHRLNVALTRGKKAVYVIGNHSLFKQCRPLYDLRENAKQRKVLLDIPNNPLSIPSFHKLILDVR</sequence>
<dbReference type="SUPFAM" id="SSF52540">
    <property type="entry name" value="P-loop containing nucleoside triphosphate hydrolases"/>
    <property type="match status" value="1"/>
</dbReference>
<dbReference type="PANTHER" id="PTHR10887:SF495">
    <property type="entry name" value="HELICASE SENATAXIN ISOFORM X1-RELATED"/>
    <property type="match status" value="1"/>
</dbReference>
<dbReference type="SUPFAM" id="SSF49879">
    <property type="entry name" value="SMAD/FHA domain"/>
    <property type="match status" value="1"/>
</dbReference>
<name>A0ABM5KEU2_DIAVI</name>
<dbReference type="EnsemblMetazoa" id="XM_050652761.1">
    <property type="protein sequence ID" value="XP_050508718.1"/>
    <property type="gene ID" value="LOC126885939"/>
</dbReference>
<dbReference type="RefSeq" id="XP_050508717.1">
    <property type="nucleotide sequence ID" value="XM_050652760.1"/>
</dbReference>
<accession>A0ABM5KEU2</accession>
<dbReference type="SMART" id="SM00240">
    <property type="entry name" value="FHA"/>
    <property type="match status" value="1"/>
</dbReference>
<dbReference type="Gene3D" id="3.40.50.300">
    <property type="entry name" value="P-loop containing nucleotide triphosphate hydrolases"/>
    <property type="match status" value="2"/>
</dbReference>
<dbReference type="InterPro" id="IPR041679">
    <property type="entry name" value="DNA2/NAM7-like_C"/>
</dbReference>
<dbReference type="InterPro" id="IPR008984">
    <property type="entry name" value="SMAD_FHA_dom_sf"/>
</dbReference>
<keyword evidence="4" id="KW-1185">Reference proteome</keyword>
<feature type="region of interest" description="Disordered" evidence="1">
    <location>
        <begin position="330"/>
        <end position="381"/>
    </location>
</feature>
<dbReference type="Gene3D" id="2.60.200.20">
    <property type="match status" value="1"/>
</dbReference>
<dbReference type="InterPro" id="IPR047187">
    <property type="entry name" value="SF1_C_Upf1"/>
</dbReference>
<dbReference type="InterPro" id="IPR027417">
    <property type="entry name" value="P-loop_NTPase"/>
</dbReference>
<dbReference type="RefSeq" id="XP_050508718.1">
    <property type="nucleotide sequence ID" value="XM_050652761.1"/>
</dbReference>
<protein>
    <recommendedName>
        <fullName evidence="2">FHA domain-containing protein</fullName>
    </recommendedName>
</protein>
<dbReference type="PROSITE" id="PS50006">
    <property type="entry name" value="FHA_DOMAIN"/>
    <property type="match status" value="1"/>
</dbReference>
<evidence type="ECO:0000256" key="1">
    <source>
        <dbReference type="SAM" id="MobiDB-lite"/>
    </source>
</evidence>
<dbReference type="Proteomes" id="UP001652700">
    <property type="component" value="Unplaced"/>
</dbReference>
<dbReference type="EnsemblMetazoa" id="XM_050652760.1">
    <property type="protein sequence ID" value="XP_050508717.1"/>
    <property type="gene ID" value="LOC126885939"/>
</dbReference>
<organism evidence="3 4">
    <name type="scientific">Diabrotica virgifera virgifera</name>
    <name type="common">western corn rootworm</name>
    <dbReference type="NCBI Taxonomy" id="50390"/>
    <lineage>
        <taxon>Eukaryota</taxon>
        <taxon>Metazoa</taxon>
        <taxon>Ecdysozoa</taxon>
        <taxon>Arthropoda</taxon>
        <taxon>Hexapoda</taxon>
        <taxon>Insecta</taxon>
        <taxon>Pterygota</taxon>
        <taxon>Neoptera</taxon>
        <taxon>Endopterygota</taxon>
        <taxon>Coleoptera</taxon>
        <taxon>Polyphaga</taxon>
        <taxon>Cucujiformia</taxon>
        <taxon>Chrysomeloidea</taxon>
        <taxon>Chrysomelidae</taxon>
        <taxon>Galerucinae</taxon>
        <taxon>Diabroticina</taxon>
        <taxon>Diabroticites</taxon>
        <taxon>Diabrotica</taxon>
    </lineage>
</organism>
<dbReference type="GeneID" id="126885939"/>
<feature type="compositionally biased region" description="Basic and acidic residues" evidence="1">
    <location>
        <begin position="434"/>
        <end position="445"/>
    </location>
</feature>
<dbReference type="CDD" id="cd00060">
    <property type="entry name" value="FHA"/>
    <property type="match status" value="1"/>
</dbReference>
<proteinExistence type="predicted"/>
<evidence type="ECO:0000259" key="2">
    <source>
        <dbReference type="PROSITE" id="PS50006"/>
    </source>
</evidence>
<evidence type="ECO:0000313" key="3">
    <source>
        <dbReference type="EnsemblMetazoa" id="XP_050508717.1"/>
    </source>
</evidence>
<dbReference type="InterPro" id="IPR000253">
    <property type="entry name" value="FHA_dom"/>
</dbReference>
<dbReference type="CDD" id="cd18042">
    <property type="entry name" value="DEXXQc_SETX"/>
    <property type="match status" value="1"/>
</dbReference>
<dbReference type="Pfam" id="PF13086">
    <property type="entry name" value="AAA_11"/>
    <property type="match status" value="2"/>
</dbReference>
<dbReference type="Pfam" id="PF00498">
    <property type="entry name" value="FHA"/>
    <property type="match status" value="1"/>
</dbReference>
<dbReference type="PANTHER" id="PTHR10887">
    <property type="entry name" value="DNA2/NAM7 HELICASE FAMILY"/>
    <property type="match status" value="1"/>
</dbReference>